<evidence type="ECO:0000313" key="3">
    <source>
        <dbReference type="EMBL" id="RWS03290.1"/>
    </source>
</evidence>
<dbReference type="Proteomes" id="UP000285301">
    <property type="component" value="Unassembled WGS sequence"/>
</dbReference>
<reference evidence="4 6" key="1">
    <citation type="journal article" date="2018" name="Gigascience">
        <title>Genomes of trombidid mites reveal novel predicted allergens and laterally-transferred genes associated with secondary metabolism.</title>
        <authorList>
            <person name="Dong X."/>
            <person name="Chaisiri K."/>
            <person name="Xia D."/>
            <person name="Armstrong S.D."/>
            <person name="Fang Y."/>
            <person name="Donnelly M.J."/>
            <person name="Kadowaki T."/>
            <person name="McGarry J.W."/>
            <person name="Darby A.C."/>
            <person name="Makepeace B.L."/>
        </authorList>
    </citation>
    <scope>NUCLEOTIDE SEQUENCE [LARGE SCALE GENOMIC DNA]</scope>
    <source>
        <strain evidence="4">UoL-WK</strain>
    </source>
</reference>
<dbReference type="EMBL" id="NCKU01006644">
    <property type="protein sequence ID" value="RWS03290.1"/>
    <property type="molecule type" value="Genomic_DNA"/>
</dbReference>
<proteinExistence type="predicted"/>
<evidence type="ECO:0000313" key="5">
    <source>
        <dbReference type="EMBL" id="RWS03595.1"/>
    </source>
</evidence>
<gene>
    <name evidence="5" type="ORF">B4U79_00699</name>
    <name evidence="3" type="ORF">B4U79_02980</name>
    <name evidence="2" type="ORF">B4U79_12410</name>
    <name evidence="4" type="ORF">B4U79_13412</name>
</gene>
<dbReference type="AlphaFoldDB" id="A0A3S3RRE1"/>
<evidence type="ECO:0000313" key="2">
    <source>
        <dbReference type="EMBL" id="RWS03263.1"/>
    </source>
</evidence>
<name>A0A3S3RRE1_9ACAR</name>
<feature type="compositionally biased region" description="Polar residues" evidence="1">
    <location>
        <begin position="1"/>
        <end position="18"/>
    </location>
</feature>
<dbReference type="OrthoDB" id="8181851at2759"/>
<dbReference type="EMBL" id="NCKU01006669">
    <property type="protein sequence ID" value="RWS03263.1"/>
    <property type="molecule type" value="Genomic_DNA"/>
</dbReference>
<evidence type="ECO:0000313" key="6">
    <source>
        <dbReference type="Proteomes" id="UP000285301"/>
    </source>
</evidence>
<dbReference type="EMBL" id="NCKU01006347">
    <property type="protein sequence ID" value="RWS03595.1"/>
    <property type="molecule type" value="Genomic_DNA"/>
</dbReference>
<comment type="caution">
    <text evidence="4">The sequence shown here is derived from an EMBL/GenBank/DDBJ whole genome shotgun (WGS) entry which is preliminary data.</text>
</comment>
<dbReference type="EMBL" id="NCKU01006348">
    <property type="protein sequence ID" value="RWS03590.1"/>
    <property type="molecule type" value="Genomic_DNA"/>
</dbReference>
<accession>A0A3S3RRE1</accession>
<evidence type="ECO:0000256" key="1">
    <source>
        <dbReference type="SAM" id="MobiDB-lite"/>
    </source>
</evidence>
<feature type="region of interest" description="Disordered" evidence="1">
    <location>
        <begin position="1"/>
        <end position="52"/>
    </location>
</feature>
<keyword evidence="6" id="KW-1185">Reference proteome</keyword>
<evidence type="ECO:0000313" key="4">
    <source>
        <dbReference type="EMBL" id="RWS03590.1"/>
    </source>
</evidence>
<reference evidence="4" key="2">
    <citation type="submission" date="2018-11" db="EMBL/GenBank/DDBJ databases">
        <title>Trombidioid mite genomics.</title>
        <authorList>
            <person name="Dong X."/>
        </authorList>
    </citation>
    <scope>NUCLEOTIDE SEQUENCE</scope>
    <source>
        <strain evidence="4">UoL-WK</strain>
    </source>
</reference>
<sequence>MDKNQANRTNQCNPTHQKSGPGHQAGYHGAGTKADLDNRANQLNPNNPLYKK</sequence>
<feature type="compositionally biased region" description="Polar residues" evidence="1">
    <location>
        <begin position="39"/>
        <end position="52"/>
    </location>
</feature>
<protein>
    <submittedName>
        <fullName evidence="4">Uncharacterized protein</fullName>
    </submittedName>
</protein>
<organism evidence="4 6">
    <name type="scientific">Dinothrombium tinctorium</name>
    <dbReference type="NCBI Taxonomy" id="1965070"/>
    <lineage>
        <taxon>Eukaryota</taxon>
        <taxon>Metazoa</taxon>
        <taxon>Ecdysozoa</taxon>
        <taxon>Arthropoda</taxon>
        <taxon>Chelicerata</taxon>
        <taxon>Arachnida</taxon>
        <taxon>Acari</taxon>
        <taxon>Acariformes</taxon>
        <taxon>Trombidiformes</taxon>
        <taxon>Prostigmata</taxon>
        <taxon>Anystina</taxon>
        <taxon>Parasitengona</taxon>
        <taxon>Trombidioidea</taxon>
        <taxon>Trombidiidae</taxon>
        <taxon>Dinothrombium</taxon>
    </lineage>
</organism>